<dbReference type="PANTHER" id="PTHR11839">
    <property type="entry name" value="UDP/ADP-SUGAR PYROPHOSPHATASE"/>
    <property type="match status" value="1"/>
</dbReference>
<feature type="domain" description="Nudix hydrolase" evidence="3">
    <location>
        <begin position="38"/>
        <end position="167"/>
    </location>
</feature>
<dbReference type="Proteomes" id="UP000031202">
    <property type="component" value="Unassembled WGS sequence"/>
</dbReference>
<dbReference type="PROSITE" id="PS51462">
    <property type="entry name" value="NUDIX"/>
    <property type="match status" value="1"/>
</dbReference>
<dbReference type="RefSeq" id="WP_039413569.1">
    <property type="nucleotide sequence ID" value="NZ_JWSZ01000005.1"/>
</dbReference>
<dbReference type="GO" id="GO:0016787">
    <property type="term" value="F:hydrolase activity"/>
    <property type="evidence" value="ECO:0007669"/>
    <property type="project" value="UniProtKB-KW"/>
</dbReference>
<evidence type="ECO:0000259" key="3">
    <source>
        <dbReference type="PROSITE" id="PS51462"/>
    </source>
</evidence>
<comment type="cofactor">
    <cofactor evidence="1">
        <name>Mg(2+)</name>
        <dbReference type="ChEBI" id="CHEBI:18420"/>
    </cofactor>
</comment>
<dbReference type="EMBL" id="JWSZ01000005">
    <property type="protein sequence ID" value="KIC59154.1"/>
    <property type="molecule type" value="Genomic_DNA"/>
</dbReference>
<evidence type="ECO:0000313" key="4">
    <source>
        <dbReference type="EMBL" id="KIC59154.1"/>
    </source>
</evidence>
<dbReference type="InterPro" id="IPR015797">
    <property type="entry name" value="NUDIX_hydrolase-like_dom_sf"/>
</dbReference>
<dbReference type="Gene3D" id="3.90.79.10">
    <property type="entry name" value="Nucleoside Triphosphate Pyrophosphohydrolase"/>
    <property type="match status" value="1"/>
</dbReference>
<evidence type="ECO:0000256" key="2">
    <source>
        <dbReference type="ARBA" id="ARBA00022801"/>
    </source>
</evidence>
<proteinExistence type="predicted"/>
<keyword evidence="2 4" id="KW-0378">Hydrolase</keyword>
<dbReference type="SUPFAM" id="SSF55811">
    <property type="entry name" value="Nudix"/>
    <property type="match status" value="1"/>
</dbReference>
<comment type="caution">
    <text evidence="4">The sequence shown here is derived from an EMBL/GenBank/DDBJ whole genome shotgun (WGS) entry which is preliminary data.</text>
</comment>
<gene>
    <name evidence="4" type="ORF">RM52_04595</name>
</gene>
<dbReference type="AlphaFoldDB" id="A0A0B4CD01"/>
<name>A0A0B4CD01_9MICO</name>
<dbReference type="InterPro" id="IPR000086">
    <property type="entry name" value="NUDIX_hydrolase_dom"/>
</dbReference>
<evidence type="ECO:0000256" key="1">
    <source>
        <dbReference type="ARBA" id="ARBA00001946"/>
    </source>
</evidence>
<evidence type="ECO:0000313" key="5">
    <source>
        <dbReference type="Proteomes" id="UP000031202"/>
    </source>
</evidence>
<reference evidence="4 5" key="1">
    <citation type="submission" date="2014-12" db="EMBL/GenBank/DDBJ databases">
        <title>Genome sequencing of Microbacterium hominis TPW29.</title>
        <authorList>
            <person name="Tan P.W."/>
            <person name="Chan K.-G."/>
        </authorList>
    </citation>
    <scope>NUCLEOTIDE SEQUENCE [LARGE SCALE GENOMIC DNA]</scope>
    <source>
        <strain evidence="4 5">TPW29</strain>
    </source>
</reference>
<organism evidence="4 5">
    <name type="scientific">Microbacterium hominis</name>
    <dbReference type="NCBI Taxonomy" id="162426"/>
    <lineage>
        <taxon>Bacteria</taxon>
        <taxon>Bacillati</taxon>
        <taxon>Actinomycetota</taxon>
        <taxon>Actinomycetes</taxon>
        <taxon>Micrococcales</taxon>
        <taxon>Microbacteriaceae</taxon>
        <taxon>Microbacterium</taxon>
    </lineage>
</organism>
<dbReference type="GO" id="GO:0019693">
    <property type="term" value="P:ribose phosphate metabolic process"/>
    <property type="evidence" value="ECO:0007669"/>
    <property type="project" value="TreeGrafter"/>
</dbReference>
<dbReference type="GO" id="GO:0005829">
    <property type="term" value="C:cytosol"/>
    <property type="evidence" value="ECO:0007669"/>
    <property type="project" value="TreeGrafter"/>
</dbReference>
<dbReference type="Pfam" id="PF00293">
    <property type="entry name" value="NUDIX"/>
    <property type="match status" value="1"/>
</dbReference>
<sequence>MTWQTRASRTVYENRWIRVEENDVVGPHGEGIYGVVEMQHPAVFVVAVDDDDRVCLVSLERYTTGPSWEVPAGGSDGEDPLTAAKRELAEEAGITAERWTALGRMNALNGIARAPEFVFLAQGVSRGADAEASQHEEGIDAVRWVPFGQVLRMIAAGEITDGESVAAVAYAGIHLGRFA</sequence>
<dbReference type="PANTHER" id="PTHR11839:SF18">
    <property type="entry name" value="NUDIX HYDROLASE DOMAIN-CONTAINING PROTEIN"/>
    <property type="match status" value="1"/>
</dbReference>
<dbReference type="GO" id="GO:0006753">
    <property type="term" value="P:nucleoside phosphate metabolic process"/>
    <property type="evidence" value="ECO:0007669"/>
    <property type="project" value="TreeGrafter"/>
</dbReference>
<accession>A0A0B4CD01</accession>
<protein>
    <submittedName>
        <fullName evidence="4">NUDIX hydrolase</fullName>
    </submittedName>
</protein>